<name>A0A6B9SYM5_9CAUD</name>
<gene>
    <name evidence="1" type="ORF">VH12019_00323</name>
</gene>
<organism evidence="1 2">
    <name type="scientific">Vibrio phage VH1_2019</name>
    <dbReference type="NCBI Taxonomy" id="2686307"/>
    <lineage>
        <taxon>Viruses</taxon>
        <taxon>Duplodnaviria</taxon>
        <taxon>Heunggongvirae</taxon>
        <taxon>Uroviricota</taxon>
        <taxon>Caudoviricetes</taxon>
        <taxon>Pantevenvirales</taxon>
        <taxon>Straboviridae</taxon>
        <taxon>Schizotequatrovirus</taxon>
        <taxon>Schizotequatrovirus KVP40</taxon>
    </lineage>
</organism>
<evidence type="ECO:0008006" key="3">
    <source>
        <dbReference type="Google" id="ProtNLM"/>
    </source>
</evidence>
<protein>
    <recommendedName>
        <fullName evidence="3">RNA polymerase-ADP-ribosyltransferase</fullName>
    </recommendedName>
</protein>
<dbReference type="EMBL" id="MN794232">
    <property type="protein sequence ID" value="QHJ74242.1"/>
    <property type="molecule type" value="Genomic_DNA"/>
</dbReference>
<dbReference type="Gene3D" id="3.90.176.10">
    <property type="entry name" value="Toxin ADP-ribosyltransferase, Chain A, domain 1"/>
    <property type="match status" value="1"/>
</dbReference>
<sequence>MIGFQQLTENMSATYDYYPARSTKENKFFVIDMKGEARDVVVSFTTKTKSNIGNRGKRSWFCTVSAMRGKKGGLTIRDMGDQEKFQETLVKLIQSFMLKTRANAVSMRIQKIGSGKMFDMRVKTLFKKLRYGCETTKIMNVGDNEMAEDFSFFVITKPGYDADKLVEATEETINILAAKMAKETDISSKKTIIVTADVGYDDYEDDVLGQWVEENPAVRVPNQILQMPQMEARVSASIKQQLTEAAATDGLTKLANAAQAIVDMNIDLVDVAERMNPYIASARSEGVKAHLISEVCGALLKARSRAFEKQYDQLSLQMMQEDSYAGLSSLTQAAISRYSASRYSWKVNEELVHGTGDEKVRDAISRLDRAFYEAGKVSNGVTLYRGCEMSSKRVGSILESGAFVSTAFITSSTDPFVACDFVESSAKTIVNATSKNSKSIMRDMLESDRKLNVVFVIESDGLPVLAPGKYGKKGDCDFIINRNTMFEADVVQLSEFDAVIRLKVKDNSAKIGVLSAYKKQDRLHELTEVANFMRVVDIEIDEDRKVKERSPLTP</sequence>
<accession>A0A6B9SYM5</accession>
<dbReference type="SUPFAM" id="SSF56399">
    <property type="entry name" value="ADP-ribosylation"/>
    <property type="match status" value="1"/>
</dbReference>
<proteinExistence type="predicted"/>
<dbReference type="PROSITE" id="PS51996">
    <property type="entry name" value="TR_MART"/>
    <property type="match status" value="1"/>
</dbReference>
<reference evidence="1 2" key="1">
    <citation type="submission" date="2019-12" db="EMBL/GenBank/DDBJ databases">
        <authorList>
            <person name="Harris M."/>
            <person name="Ho T.C."/>
            <person name="Fruchtman H."/>
            <person name="Garin M."/>
            <person name="Kubatin V."/>
            <person name="Lu T."/>
            <person name="Xue L."/>
            <person name="Marr M.T."/>
        </authorList>
    </citation>
    <scope>NUCLEOTIDE SEQUENCE [LARGE SCALE GENOMIC DNA]</scope>
</reference>
<evidence type="ECO:0000313" key="2">
    <source>
        <dbReference type="Proteomes" id="UP000464957"/>
    </source>
</evidence>
<evidence type="ECO:0000313" key="1">
    <source>
        <dbReference type="EMBL" id="QHJ74242.1"/>
    </source>
</evidence>
<dbReference type="Proteomes" id="UP000464957">
    <property type="component" value="Segment"/>
</dbReference>